<dbReference type="STRING" id="693986.MOC_0506"/>
<dbReference type="AlphaFoldDB" id="A0A089NK35"/>
<dbReference type="EMBL" id="CP003811">
    <property type="protein sequence ID" value="AIQ88261.1"/>
    <property type="molecule type" value="Genomic_DNA"/>
</dbReference>
<gene>
    <name evidence="1" type="ORF">MOC_0506</name>
</gene>
<protein>
    <submittedName>
        <fullName evidence="1">Integrase catalytic region</fullName>
    </submittedName>
</protein>
<proteinExistence type="predicted"/>
<evidence type="ECO:0000313" key="2">
    <source>
        <dbReference type="Proteomes" id="UP000029492"/>
    </source>
</evidence>
<dbReference type="KEGG" id="mor:MOC_0506"/>
<reference evidence="1 2" key="1">
    <citation type="journal article" date="2014" name="PLoS ONE">
        <title>Genome Information of Methylobacterium oryzae, a Plant-Probiotic Methylotroph in the Phyllosphere.</title>
        <authorList>
            <person name="Kwak M.J."/>
            <person name="Jeong H."/>
            <person name="Madhaiyan M."/>
            <person name="Lee Y."/>
            <person name="Sa T.M."/>
            <person name="Oh T.K."/>
            <person name="Kim J.F."/>
        </authorList>
    </citation>
    <scope>NUCLEOTIDE SEQUENCE [LARGE SCALE GENOMIC DNA]</scope>
    <source>
        <strain evidence="1 2">CBMB20</strain>
    </source>
</reference>
<dbReference type="Proteomes" id="UP000029492">
    <property type="component" value="Chromosome"/>
</dbReference>
<name>A0A089NK35_9HYPH</name>
<keyword evidence="2" id="KW-1185">Reference proteome</keyword>
<accession>A0A089NK35</accession>
<dbReference type="HOGENOM" id="CLU_3218536_0_0_5"/>
<organism evidence="1 2">
    <name type="scientific">Methylobacterium oryzae CBMB20</name>
    <dbReference type="NCBI Taxonomy" id="693986"/>
    <lineage>
        <taxon>Bacteria</taxon>
        <taxon>Pseudomonadati</taxon>
        <taxon>Pseudomonadota</taxon>
        <taxon>Alphaproteobacteria</taxon>
        <taxon>Hyphomicrobiales</taxon>
        <taxon>Methylobacteriaceae</taxon>
        <taxon>Methylobacterium</taxon>
    </lineage>
</organism>
<evidence type="ECO:0000313" key="1">
    <source>
        <dbReference type="EMBL" id="AIQ88261.1"/>
    </source>
</evidence>
<sequence>MPRGRDDEAALTADLVELARRYGRSGYESVHARQTRSLRFCPAL</sequence>